<evidence type="ECO:0000259" key="3">
    <source>
        <dbReference type="Pfam" id="PF18705"/>
    </source>
</evidence>
<name>A0A5D0CSC8_9BACL</name>
<sequence>MISKRIESKVAAALLAVSVLTASGTALYSTVTAKAATQETASTQSLFEGVKNDPGLLKAAKQGTTKVQNQKVTKDGVTLKLTDYLYDGARVSFALQREGDNLETTLDDVTNAEKKGVLLYHEIYINGKKQDLKSYGRSSINDGNSMVISFNDQSDKGPRTVFFPKQFELTVKAYVSGVDDPFTFKVPVKKQAAQSTVLNKAVAKKAGKLSYTVKRVELTPYSSRLELAAQGSHKQIKDLKDLRFDIADNKGNVLTPVLQTWEGVVKNQRYFDMTYPSFAATPSSIVVKPYSLEKDGNGAPKKVYLQDAELTLSLKK</sequence>
<feature type="chain" id="PRO_5038556568" evidence="1">
    <location>
        <begin position="29"/>
        <end position="316"/>
    </location>
</feature>
<comment type="caution">
    <text evidence="4">The sequence shown here is derived from an EMBL/GenBank/DDBJ whole genome shotgun (WGS) entry which is preliminary data.</text>
</comment>
<feature type="domain" description="DUF5643" evidence="3">
    <location>
        <begin position="198"/>
        <end position="312"/>
    </location>
</feature>
<evidence type="ECO:0000313" key="5">
    <source>
        <dbReference type="Proteomes" id="UP000325218"/>
    </source>
</evidence>
<dbReference type="InterPro" id="IPR040680">
    <property type="entry name" value="DUF5643"/>
</dbReference>
<evidence type="ECO:0000256" key="1">
    <source>
        <dbReference type="SAM" id="SignalP"/>
    </source>
</evidence>
<evidence type="ECO:0000313" key="4">
    <source>
        <dbReference type="EMBL" id="TYA12881.1"/>
    </source>
</evidence>
<protein>
    <submittedName>
        <fullName evidence="4">DUF4179 domain-containing protein</fullName>
    </submittedName>
</protein>
<dbReference type="OrthoDB" id="2656278at2"/>
<dbReference type="InterPro" id="IPR025436">
    <property type="entry name" value="DUF4179"/>
</dbReference>
<organism evidence="4 5">
    <name type="scientific">Paenibacillus faecis</name>
    <dbReference type="NCBI Taxonomy" id="862114"/>
    <lineage>
        <taxon>Bacteria</taxon>
        <taxon>Bacillati</taxon>
        <taxon>Bacillota</taxon>
        <taxon>Bacilli</taxon>
        <taxon>Bacillales</taxon>
        <taxon>Paenibacillaceae</taxon>
        <taxon>Paenibacillus</taxon>
    </lineage>
</organism>
<dbReference type="Gene3D" id="2.60.40.1630">
    <property type="entry name" value="bacillus anthracis domain"/>
    <property type="match status" value="1"/>
</dbReference>
<dbReference type="Pfam" id="PF13786">
    <property type="entry name" value="DUF4179"/>
    <property type="match status" value="1"/>
</dbReference>
<dbReference type="EMBL" id="VSDO01000002">
    <property type="protein sequence ID" value="TYA12881.1"/>
    <property type="molecule type" value="Genomic_DNA"/>
</dbReference>
<dbReference type="RefSeq" id="WP_148451483.1">
    <property type="nucleotide sequence ID" value="NZ_VSDO01000002.1"/>
</dbReference>
<feature type="domain" description="DUF4179" evidence="2">
    <location>
        <begin position="4"/>
        <end position="94"/>
    </location>
</feature>
<accession>A0A5D0CSC8</accession>
<evidence type="ECO:0000259" key="2">
    <source>
        <dbReference type="Pfam" id="PF13786"/>
    </source>
</evidence>
<keyword evidence="5" id="KW-1185">Reference proteome</keyword>
<dbReference type="AlphaFoldDB" id="A0A5D0CSC8"/>
<gene>
    <name evidence="4" type="ORF">FRY98_09245</name>
</gene>
<dbReference type="Pfam" id="PF18705">
    <property type="entry name" value="DUF5643"/>
    <property type="match status" value="1"/>
</dbReference>
<feature type="signal peptide" evidence="1">
    <location>
        <begin position="1"/>
        <end position="28"/>
    </location>
</feature>
<reference evidence="4 5" key="1">
    <citation type="submission" date="2019-08" db="EMBL/GenBank/DDBJ databases">
        <title>Genome sequencing of Paenibacillus faecis DSM 23593(T).</title>
        <authorList>
            <person name="Kook J.-K."/>
            <person name="Park S.-N."/>
            <person name="Lim Y.K."/>
        </authorList>
    </citation>
    <scope>NUCLEOTIDE SEQUENCE [LARGE SCALE GENOMIC DNA]</scope>
    <source>
        <strain evidence="4 5">DSM 23593</strain>
    </source>
</reference>
<dbReference type="Proteomes" id="UP000325218">
    <property type="component" value="Unassembled WGS sequence"/>
</dbReference>
<proteinExistence type="predicted"/>
<keyword evidence="1" id="KW-0732">Signal</keyword>